<dbReference type="OrthoDB" id="434574at2759"/>
<evidence type="ECO:0000313" key="3">
    <source>
        <dbReference type="Proteomes" id="UP000604046"/>
    </source>
</evidence>
<keyword evidence="1" id="KW-0812">Transmembrane</keyword>
<keyword evidence="3" id="KW-1185">Reference proteome</keyword>
<protein>
    <submittedName>
        <fullName evidence="2">Uncharacterized protein</fullName>
    </submittedName>
</protein>
<organism evidence="2 3">
    <name type="scientific">Symbiodinium natans</name>
    <dbReference type="NCBI Taxonomy" id="878477"/>
    <lineage>
        <taxon>Eukaryota</taxon>
        <taxon>Sar</taxon>
        <taxon>Alveolata</taxon>
        <taxon>Dinophyceae</taxon>
        <taxon>Suessiales</taxon>
        <taxon>Symbiodiniaceae</taxon>
        <taxon>Symbiodinium</taxon>
    </lineage>
</organism>
<dbReference type="AlphaFoldDB" id="A0A812TRR4"/>
<dbReference type="EMBL" id="CAJNDS010002596">
    <property type="protein sequence ID" value="CAE7539059.1"/>
    <property type="molecule type" value="Genomic_DNA"/>
</dbReference>
<evidence type="ECO:0000256" key="1">
    <source>
        <dbReference type="SAM" id="Phobius"/>
    </source>
</evidence>
<feature type="transmembrane region" description="Helical" evidence="1">
    <location>
        <begin position="179"/>
        <end position="200"/>
    </location>
</feature>
<keyword evidence="1" id="KW-1133">Transmembrane helix</keyword>
<accession>A0A812TRR4</accession>
<comment type="caution">
    <text evidence="2">The sequence shown here is derived from an EMBL/GenBank/DDBJ whole genome shotgun (WGS) entry which is preliminary data.</text>
</comment>
<sequence length="201" mass="22785">MLPLPARVRYQFDSDGCPYVTDNVLTTLQKEVELVLQSPLTTTQRSDGKRLCPFCPFRGFKQMKQLRVHLAKHHTKKTQFVASGTKQVKVIMALYDDAASSQSECSALLRRSAEIMRRTVVPPLPANVNDVDRRIRLVYDASGPTFMNLTAVGNSVHVRRARNVYYTHSFADLLLREMILSHAQVAWIALVFFLMLILCAC</sequence>
<dbReference type="Proteomes" id="UP000604046">
    <property type="component" value="Unassembled WGS sequence"/>
</dbReference>
<gene>
    <name evidence="2" type="ORF">SNAT2548_LOCUS30221</name>
</gene>
<proteinExistence type="predicted"/>
<keyword evidence="1" id="KW-0472">Membrane</keyword>
<evidence type="ECO:0000313" key="2">
    <source>
        <dbReference type="EMBL" id="CAE7539059.1"/>
    </source>
</evidence>
<reference evidence="2" key="1">
    <citation type="submission" date="2021-02" db="EMBL/GenBank/DDBJ databases">
        <authorList>
            <person name="Dougan E. K."/>
            <person name="Rhodes N."/>
            <person name="Thang M."/>
            <person name="Chan C."/>
        </authorList>
    </citation>
    <scope>NUCLEOTIDE SEQUENCE</scope>
</reference>
<name>A0A812TRR4_9DINO</name>